<keyword evidence="1" id="KW-0539">Nucleus</keyword>
<dbReference type="InterPro" id="IPR052450">
    <property type="entry name" value="TRBD-Containing_Protein"/>
</dbReference>
<dbReference type="InterPro" id="IPR009057">
    <property type="entry name" value="Homeodomain-like_sf"/>
</dbReference>
<gene>
    <name evidence="5" type="ORF">CDCA_CDCA19G4735</name>
</gene>
<feature type="compositionally biased region" description="Polar residues" evidence="2">
    <location>
        <begin position="148"/>
        <end position="161"/>
    </location>
</feature>
<evidence type="ECO:0000313" key="5">
    <source>
        <dbReference type="EMBL" id="KAK4538710.1"/>
    </source>
</evidence>
<feature type="region of interest" description="Disordered" evidence="2">
    <location>
        <begin position="142"/>
        <end position="202"/>
    </location>
</feature>
<dbReference type="AlphaFoldDB" id="A0AAV9J311"/>
<dbReference type="CDD" id="cd11660">
    <property type="entry name" value="SANT_TRF"/>
    <property type="match status" value="1"/>
</dbReference>
<dbReference type="PANTHER" id="PTHR46734">
    <property type="entry name" value="TELOMERIC REPEAT-BINDING FACTOR 1 TERF1"/>
    <property type="match status" value="1"/>
</dbReference>
<keyword evidence="6" id="KW-1185">Reference proteome</keyword>
<dbReference type="Proteomes" id="UP001301350">
    <property type="component" value="Unassembled WGS sequence"/>
</dbReference>
<dbReference type="EMBL" id="JANCYW010000019">
    <property type="protein sequence ID" value="KAK4538710.1"/>
    <property type="molecule type" value="Genomic_DNA"/>
</dbReference>
<evidence type="ECO:0008006" key="7">
    <source>
        <dbReference type="Google" id="ProtNLM"/>
    </source>
</evidence>
<feature type="compositionally biased region" description="Basic and acidic residues" evidence="2">
    <location>
        <begin position="180"/>
        <end position="197"/>
    </location>
</feature>
<dbReference type="Pfam" id="PF00249">
    <property type="entry name" value="Myb_DNA-binding"/>
    <property type="match status" value="1"/>
</dbReference>
<dbReference type="PANTHER" id="PTHR46734:SF1">
    <property type="entry name" value="TELOMERIC REPEAT-BINDING FACTOR 1"/>
    <property type="match status" value="1"/>
</dbReference>
<dbReference type="InterPro" id="IPR017930">
    <property type="entry name" value="Myb_dom"/>
</dbReference>
<feature type="compositionally biased region" description="Low complexity" evidence="2">
    <location>
        <begin position="275"/>
        <end position="288"/>
    </location>
</feature>
<sequence>MSSPQGQYGSRAQRSWDALSWAVQKERPIGAELVAWAQPNREAMGMGSGPLLMPAPVVFVSALPGYGNRPGWDGGHAGPCIGYDATSADGAGLMFPGRWMPPPAMAGRWGMPGASWPYPTYPHPGYWMVGAPPPPALACPPHPHPTARTDSSSGEWTTTRVASDAGRPRLSRTSSTTDTWRADGDARASRGAMDKSPPRRSRSNYVRFTECEERLLLEGVALYGIGHWKRILHNMDGFHPKRTPMNLKDKFRNILRARMRQAEASGSPANTASLSAVSAASGTDTSAAAKRRKWSADAERYERPQPVDQTHGDDANAPLKTVDERLEAGITTAATTDPPLESSTPHVKSVDEFGELAAGCTPAAAGTASVR</sequence>
<dbReference type="SUPFAM" id="SSF46689">
    <property type="entry name" value="Homeodomain-like"/>
    <property type="match status" value="1"/>
</dbReference>
<dbReference type="SMART" id="SM00717">
    <property type="entry name" value="SANT"/>
    <property type="match status" value="1"/>
</dbReference>
<dbReference type="InterPro" id="IPR001005">
    <property type="entry name" value="SANT/Myb"/>
</dbReference>
<dbReference type="PROSITE" id="PS50090">
    <property type="entry name" value="MYB_LIKE"/>
    <property type="match status" value="1"/>
</dbReference>
<feature type="region of interest" description="Disordered" evidence="2">
    <location>
        <begin position="260"/>
        <end position="346"/>
    </location>
</feature>
<proteinExistence type="predicted"/>
<comment type="caution">
    <text evidence="5">The sequence shown here is derived from an EMBL/GenBank/DDBJ whole genome shotgun (WGS) entry which is preliminary data.</text>
</comment>
<evidence type="ECO:0000259" key="4">
    <source>
        <dbReference type="PROSITE" id="PS51294"/>
    </source>
</evidence>
<dbReference type="PROSITE" id="PS51294">
    <property type="entry name" value="HTH_MYB"/>
    <property type="match status" value="1"/>
</dbReference>
<feature type="compositionally biased region" description="Basic and acidic residues" evidence="2">
    <location>
        <begin position="294"/>
        <end position="314"/>
    </location>
</feature>
<evidence type="ECO:0000313" key="6">
    <source>
        <dbReference type="Proteomes" id="UP001301350"/>
    </source>
</evidence>
<feature type="domain" description="Myb-like" evidence="3">
    <location>
        <begin position="200"/>
        <end position="255"/>
    </location>
</feature>
<accession>A0AAV9J311</accession>
<evidence type="ECO:0000256" key="2">
    <source>
        <dbReference type="SAM" id="MobiDB-lite"/>
    </source>
</evidence>
<dbReference type="Gene3D" id="1.10.246.220">
    <property type="match status" value="1"/>
</dbReference>
<reference evidence="5 6" key="1">
    <citation type="submission" date="2022-07" db="EMBL/GenBank/DDBJ databases">
        <title>Genome-wide signatures of adaptation to extreme environments.</title>
        <authorList>
            <person name="Cho C.H."/>
            <person name="Yoon H.S."/>
        </authorList>
    </citation>
    <scope>NUCLEOTIDE SEQUENCE [LARGE SCALE GENOMIC DNA]</scope>
    <source>
        <strain evidence="5 6">DBV 063 E5</strain>
    </source>
</reference>
<evidence type="ECO:0000259" key="3">
    <source>
        <dbReference type="PROSITE" id="PS50090"/>
    </source>
</evidence>
<protein>
    <recommendedName>
        <fullName evidence="7">Myb-like domain-containing protein</fullName>
    </recommendedName>
</protein>
<feature type="domain" description="HTH myb-type" evidence="4">
    <location>
        <begin position="207"/>
        <end position="259"/>
    </location>
</feature>
<name>A0AAV9J311_CYACA</name>
<organism evidence="5 6">
    <name type="scientific">Cyanidium caldarium</name>
    <name type="common">Red alga</name>
    <dbReference type="NCBI Taxonomy" id="2771"/>
    <lineage>
        <taxon>Eukaryota</taxon>
        <taxon>Rhodophyta</taxon>
        <taxon>Bangiophyceae</taxon>
        <taxon>Cyanidiales</taxon>
        <taxon>Cyanidiaceae</taxon>
        <taxon>Cyanidium</taxon>
    </lineage>
</organism>
<evidence type="ECO:0000256" key="1">
    <source>
        <dbReference type="ARBA" id="ARBA00023242"/>
    </source>
</evidence>